<accession>A0ABM1N4K4</accession>
<dbReference type="RefSeq" id="XP_017781754.1">
    <property type="nucleotide sequence ID" value="XM_017926265.1"/>
</dbReference>
<reference evidence="2" key="1">
    <citation type="submission" date="2025-08" db="UniProtKB">
        <authorList>
            <consortium name="RefSeq"/>
        </authorList>
    </citation>
    <scope>IDENTIFICATION</scope>
    <source>
        <tissue evidence="2">Whole Larva</tissue>
    </source>
</reference>
<dbReference type="GeneID" id="108566405"/>
<dbReference type="PANTHER" id="PTHR24172:SF4">
    <property type="entry name" value="ANK_REP_REGION DOMAIN-CONTAINING PROTEIN"/>
    <property type="match status" value="1"/>
</dbReference>
<evidence type="ECO:0000313" key="2">
    <source>
        <dbReference type="RefSeq" id="XP_017781754.1"/>
    </source>
</evidence>
<name>A0ABM1N4K4_NICVS</name>
<gene>
    <name evidence="2" type="primary">LOC108566405</name>
</gene>
<dbReference type="Proteomes" id="UP000695000">
    <property type="component" value="Unplaced"/>
</dbReference>
<organism evidence="1 2">
    <name type="scientific">Nicrophorus vespilloides</name>
    <name type="common">Boreal carrion beetle</name>
    <dbReference type="NCBI Taxonomy" id="110193"/>
    <lineage>
        <taxon>Eukaryota</taxon>
        <taxon>Metazoa</taxon>
        <taxon>Ecdysozoa</taxon>
        <taxon>Arthropoda</taxon>
        <taxon>Hexapoda</taxon>
        <taxon>Insecta</taxon>
        <taxon>Pterygota</taxon>
        <taxon>Neoptera</taxon>
        <taxon>Endopterygota</taxon>
        <taxon>Coleoptera</taxon>
        <taxon>Polyphaga</taxon>
        <taxon>Staphyliniformia</taxon>
        <taxon>Silphidae</taxon>
        <taxon>Nicrophorinae</taxon>
        <taxon>Nicrophorus</taxon>
    </lineage>
</organism>
<evidence type="ECO:0000313" key="1">
    <source>
        <dbReference type="Proteomes" id="UP000695000"/>
    </source>
</evidence>
<dbReference type="Gene3D" id="1.25.40.20">
    <property type="entry name" value="Ankyrin repeat-containing domain"/>
    <property type="match status" value="1"/>
</dbReference>
<keyword evidence="1" id="KW-1185">Reference proteome</keyword>
<dbReference type="SUPFAM" id="SSF48403">
    <property type="entry name" value="Ankyrin repeat"/>
    <property type="match status" value="1"/>
</dbReference>
<dbReference type="PANTHER" id="PTHR24172">
    <property type="entry name" value="ANK_REP_REGION DOMAIN-CONTAINING PROTEIN"/>
    <property type="match status" value="1"/>
</dbReference>
<sequence>MPVPRKQRKGHRQQVNGLYVHSSPPRVLQINSAHIRQAIRSGDIEKLENIVYDGQGKKLIGEYASDYKVRSFLKTVPSLMSKISLLHDAVNSGRLEELQSLLDEENEKNRKKLVLAKDESGVGLLHKAVYYDLKDISEWILKNYPSAASLKDTDGRTAFHYTPMCQNPGSIQKMLKSAGADPSALDNRQRSARYYADHISELELPNSHKSKLNSRRNTTVKDSKLKSREILTQIELKFLPRRPQLPPTH</sequence>
<proteinExistence type="predicted"/>
<feature type="non-terminal residue" evidence="2">
    <location>
        <position position="249"/>
    </location>
</feature>
<protein>
    <submittedName>
        <fullName evidence="2">Uncharacterized protein LOC108566405</fullName>
    </submittedName>
</protein>
<dbReference type="InterPro" id="IPR036770">
    <property type="entry name" value="Ankyrin_rpt-contain_sf"/>
</dbReference>